<keyword evidence="2" id="KW-1185">Reference proteome</keyword>
<organism evidence="1 2">
    <name type="scientific">Pseudoalteromonas ruthenica</name>
    <dbReference type="NCBI Taxonomy" id="151081"/>
    <lineage>
        <taxon>Bacteria</taxon>
        <taxon>Pseudomonadati</taxon>
        <taxon>Pseudomonadota</taxon>
        <taxon>Gammaproteobacteria</taxon>
        <taxon>Alteromonadales</taxon>
        <taxon>Pseudoalteromonadaceae</taxon>
        <taxon>Pseudoalteromonas</taxon>
    </lineage>
</organism>
<evidence type="ECO:0000313" key="1">
    <source>
        <dbReference type="EMBL" id="KJY99873.1"/>
    </source>
</evidence>
<evidence type="ECO:0000313" key="2">
    <source>
        <dbReference type="Proteomes" id="UP000033664"/>
    </source>
</evidence>
<dbReference type="AlphaFoldDB" id="A0A0F4PVE4"/>
<proteinExistence type="predicted"/>
<comment type="caution">
    <text evidence="1">The sequence shown here is derived from an EMBL/GenBank/DDBJ whole genome shotgun (WGS) entry which is preliminary data.</text>
</comment>
<gene>
    <name evidence="1" type="ORF">TW72_09640</name>
</gene>
<dbReference type="PATRIC" id="fig|151081.8.peg.1064"/>
<reference evidence="1 2" key="1">
    <citation type="journal article" date="2015" name="BMC Genomics">
        <title>Genome mining reveals unlocked bioactive potential of marine Gram-negative bacteria.</title>
        <authorList>
            <person name="Machado H."/>
            <person name="Sonnenschein E.C."/>
            <person name="Melchiorsen J."/>
            <person name="Gram L."/>
        </authorList>
    </citation>
    <scope>NUCLEOTIDE SEQUENCE [LARGE SCALE GENOMIC DNA]</scope>
    <source>
        <strain evidence="1 2">S3137</strain>
    </source>
</reference>
<name>A0A0F4PVE4_9GAMM</name>
<dbReference type="EMBL" id="JXXZ01000007">
    <property type="protein sequence ID" value="KJY99873.1"/>
    <property type="molecule type" value="Genomic_DNA"/>
</dbReference>
<dbReference type="Proteomes" id="UP000033664">
    <property type="component" value="Unassembled WGS sequence"/>
</dbReference>
<accession>A0A0F4PVE4</accession>
<sequence length="221" mass="25748">MSRVFMEETLQKIRTYTVFLKDREEVITSVQLAEFKDLYVGNREFGNRISELFILDLYILELEFGIFPLEIIDEIRYLETGSDKSFTKPPTKFRRKPLKGLWHKHYFAANFVIPNLENCWGKSGLNGVLEEVFNELPSGSTGKDFASALVHEHFEKPLETRSENKKVTGEWIVYAKYEGKNYYLCTGIHSADDKSIYSRIVDNCLREFPFLKSIQPFSKST</sequence>
<protein>
    <submittedName>
        <fullName evidence="1">Uncharacterized protein</fullName>
    </submittedName>
</protein>